<evidence type="ECO:0000313" key="7">
    <source>
        <dbReference type="EMBL" id="SDX33173.1"/>
    </source>
</evidence>
<proteinExistence type="inferred from homology"/>
<keyword evidence="3" id="KW-0813">Transport</keyword>
<protein>
    <submittedName>
        <fullName evidence="7">Peptide/nickel transport system substrate-binding protein</fullName>
    </submittedName>
</protein>
<dbReference type="EMBL" id="FNOM01000007">
    <property type="protein sequence ID" value="SDX33173.1"/>
    <property type="molecule type" value="Genomic_DNA"/>
</dbReference>
<dbReference type="PANTHER" id="PTHR30290">
    <property type="entry name" value="PERIPLASMIC BINDING COMPONENT OF ABC TRANSPORTER"/>
    <property type="match status" value="1"/>
</dbReference>
<organism evidence="7 8">
    <name type="scientific">Roseicitreum antarcticum</name>
    <dbReference type="NCBI Taxonomy" id="564137"/>
    <lineage>
        <taxon>Bacteria</taxon>
        <taxon>Pseudomonadati</taxon>
        <taxon>Pseudomonadota</taxon>
        <taxon>Alphaproteobacteria</taxon>
        <taxon>Rhodobacterales</taxon>
        <taxon>Paracoccaceae</taxon>
        <taxon>Roseicitreum</taxon>
    </lineage>
</organism>
<reference evidence="7 8" key="1">
    <citation type="submission" date="2016-10" db="EMBL/GenBank/DDBJ databases">
        <authorList>
            <person name="de Groot N.N."/>
        </authorList>
    </citation>
    <scope>NUCLEOTIDE SEQUENCE [LARGE SCALE GENOMIC DNA]</scope>
    <source>
        <strain evidence="7 8">CGMCC 1.8894</strain>
    </source>
</reference>
<sequence>MTKVSIAALRSGGASLALIASVGASFAAGDLIIAMPANNEPASLDGHIDPYQSTWLINSLITDPLVILSPDGTYIPGLATEWSVSEDGTTWSFTLREGLTFQDGEPFNAEAVRVNLERVLAPETASAQLASDIGPIASIETDGETGLTIIYDTPWVTLLDALRRAPLWSPAALASAEPGDMAATLIGTGPFRFVDWAQNDNITMERWDDYAGVTAISDAPGPVGLDSVTIRFIGESAVMGQVLATGEVNMVYTLPPLFSDQYVDNPDYTMLSRGQAGTGLQMVMNTRNAPLNDIRVRQALLLAKDSAAANDILYDGLYQASDGPLNNIHPCYWDGATDMYPFDQERAAALLDDAGWIMGDGGMRVAQGVEGVADGTPLVIRYSTLHHQEIGEVFQAQMRPVGIDLQIEVVPGPVQLDMVQRRDFELMYERQRSPSPLILDQVWNSAYDEPGGWAWTGYADAELDGILAQLRAVFDDGERCDLARDAQQIIMENALMLPTLSQPIIVGLDASVQGFQMGAEGNWFFLQNTSIEE</sequence>
<keyword evidence="4 5" id="KW-0732">Signal</keyword>
<dbReference type="InterPro" id="IPR039424">
    <property type="entry name" value="SBP_5"/>
</dbReference>
<dbReference type="AlphaFoldDB" id="A0A1H3AU73"/>
<dbReference type="Gene3D" id="3.10.105.10">
    <property type="entry name" value="Dipeptide-binding Protein, Domain 3"/>
    <property type="match status" value="1"/>
</dbReference>
<evidence type="ECO:0000256" key="2">
    <source>
        <dbReference type="ARBA" id="ARBA00005695"/>
    </source>
</evidence>
<feature type="signal peptide" evidence="5">
    <location>
        <begin position="1"/>
        <end position="27"/>
    </location>
</feature>
<evidence type="ECO:0000256" key="1">
    <source>
        <dbReference type="ARBA" id="ARBA00004418"/>
    </source>
</evidence>
<comment type="similarity">
    <text evidence="2">Belongs to the bacterial solute-binding protein 5 family.</text>
</comment>
<dbReference type="GO" id="GO:1904680">
    <property type="term" value="F:peptide transmembrane transporter activity"/>
    <property type="evidence" value="ECO:0007669"/>
    <property type="project" value="TreeGrafter"/>
</dbReference>
<evidence type="ECO:0000256" key="3">
    <source>
        <dbReference type="ARBA" id="ARBA00022448"/>
    </source>
</evidence>
<dbReference type="GO" id="GO:0015833">
    <property type="term" value="P:peptide transport"/>
    <property type="evidence" value="ECO:0007669"/>
    <property type="project" value="TreeGrafter"/>
</dbReference>
<keyword evidence="8" id="KW-1185">Reference proteome</keyword>
<dbReference type="RefSeq" id="WP_176847153.1">
    <property type="nucleotide sequence ID" value="NZ_CP061498.1"/>
</dbReference>
<evidence type="ECO:0000256" key="5">
    <source>
        <dbReference type="SAM" id="SignalP"/>
    </source>
</evidence>
<dbReference type="InterPro" id="IPR030678">
    <property type="entry name" value="Peptide/Ni-bd"/>
</dbReference>
<evidence type="ECO:0000256" key="4">
    <source>
        <dbReference type="ARBA" id="ARBA00022729"/>
    </source>
</evidence>
<dbReference type="SUPFAM" id="SSF53850">
    <property type="entry name" value="Periplasmic binding protein-like II"/>
    <property type="match status" value="1"/>
</dbReference>
<dbReference type="Gene3D" id="3.40.190.10">
    <property type="entry name" value="Periplasmic binding protein-like II"/>
    <property type="match status" value="1"/>
</dbReference>
<gene>
    <name evidence="7" type="ORF">SAMN04488238_107134</name>
</gene>
<dbReference type="InterPro" id="IPR000914">
    <property type="entry name" value="SBP_5_dom"/>
</dbReference>
<dbReference type="Proteomes" id="UP000198539">
    <property type="component" value="Unassembled WGS sequence"/>
</dbReference>
<evidence type="ECO:0000259" key="6">
    <source>
        <dbReference type="Pfam" id="PF00496"/>
    </source>
</evidence>
<dbReference type="PANTHER" id="PTHR30290:SF9">
    <property type="entry name" value="OLIGOPEPTIDE-BINDING PROTEIN APPA"/>
    <property type="match status" value="1"/>
</dbReference>
<dbReference type="PIRSF" id="PIRSF002741">
    <property type="entry name" value="MppA"/>
    <property type="match status" value="1"/>
</dbReference>
<dbReference type="STRING" id="564137.SAMN04488238_107134"/>
<feature type="chain" id="PRO_5011501781" evidence="5">
    <location>
        <begin position="28"/>
        <end position="533"/>
    </location>
</feature>
<dbReference type="GO" id="GO:0030288">
    <property type="term" value="C:outer membrane-bounded periplasmic space"/>
    <property type="evidence" value="ECO:0007669"/>
    <property type="project" value="UniProtKB-ARBA"/>
</dbReference>
<name>A0A1H3AU73_9RHOB</name>
<evidence type="ECO:0000313" key="8">
    <source>
        <dbReference type="Proteomes" id="UP000198539"/>
    </source>
</evidence>
<comment type="subcellular location">
    <subcellularLocation>
        <location evidence="1">Periplasm</location>
    </subcellularLocation>
</comment>
<dbReference type="Pfam" id="PF00496">
    <property type="entry name" value="SBP_bac_5"/>
    <property type="match status" value="1"/>
</dbReference>
<feature type="domain" description="Solute-binding protein family 5" evidence="6">
    <location>
        <begin position="74"/>
        <end position="427"/>
    </location>
</feature>
<dbReference type="GO" id="GO:0043190">
    <property type="term" value="C:ATP-binding cassette (ABC) transporter complex"/>
    <property type="evidence" value="ECO:0007669"/>
    <property type="project" value="InterPro"/>
</dbReference>
<accession>A0A1H3AU73</accession>